<sequence length="132" mass="14871">MSLTDYANKNVIPEHALWDGSLNMCKALHSKSLIHRDVKADNILLSGNYFKLADFGTLFDLNTVSNQKYDGAKLPILSTGELEHECTSGIYLKRDGLEACQMSLTDMVYMRMHYGTVYWICAKLCTICTANH</sequence>
<dbReference type="PROSITE" id="PS00108">
    <property type="entry name" value="PROTEIN_KINASE_ST"/>
    <property type="match status" value="1"/>
</dbReference>
<organism evidence="2 3">
    <name type="scientific">Diabrotica virgifera virgifera</name>
    <name type="common">western corn rootworm</name>
    <dbReference type="NCBI Taxonomy" id="50390"/>
    <lineage>
        <taxon>Eukaryota</taxon>
        <taxon>Metazoa</taxon>
        <taxon>Ecdysozoa</taxon>
        <taxon>Arthropoda</taxon>
        <taxon>Hexapoda</taxon>
        <taxon>Insecta</taxon>
        <taxon>Pterygota</taxon>
        <taxon>Neoptera</taxon>
        <taxon>Endopterygota</taxon>
        <taxon>Coleoptera</taxon>
        <taxon>Polyphaga</taxon>
        <taxon>Cucujiformia</taxon>
        <taxon>Chrysomeloidea</taxon>
        <taxon>Chrysomelidae</taxon>
        <taxon>Galerucinae</taxon>
        <taxon>Diabroticina</taxon>
        <taxon>Diabroticites</taxon>
        <taxon>Diabrotica</taxon>
    </lineage>
</organism>
<reference evidence="2" key="1">
    <citation type="submission" date="2025-05" db="UniProtKB">
        <authorList>
            <consortium name="EnsemblMetazoa"/>
        </authorList>
    </citation>
    <scope>IDENTIFICATION</scope>
</reference>
<dbReference type="SUPFAM" id="SSF56112">
    <property type="entry name" value="Protein kinase-like (PK-like)"/>
    <property type="match status" value="1"/>
</dbReference>
<protein>
    <recommendedName>
        <fullName evidence="1">Protein kinase domain-containing protein</fullName>
    </recommendedName>
</protein>
<keyword evidence="3" id="KW-1185">Reference proteome</keyword>
<dbReference type="Proteomes" id="UP001652700">
    <property type="component" value="Unplaced"/>
</dbReference>
<dbReference type="InterPro" id="IPR008271">
    <property type="entry name" value="Ser/Thr_kinase_AS"/>
</dbReference>
<accession>A0ABM5L177</accession>
<name>A0ABM5L177_DIAVI</name>
<dbReference type="InterPro" id="IPR000719">
    <property type="entry name" value="Prot_kinase_dom"/>
</dbReference>
<feature type="domain" description="Protein kinase" evidence="1">
    <location>
        <begin position="1"/>
        <end position="132"/>
    </location>
</feature>
<dbReference type="GeneID" id="126891056"/>
<evidence type="ECO:0000313" key="2">
    <source>
        <dbReference type="EnsemblMetazoa" id="XP_050516191.1"/>
    </source>
</evidence>
<dbReference type="Gene3D" id="1.10.510.10">
    <property type="entry name" value="Transferase(Phosphotransferase) domain 1"/>
    <property type="match status" value="1"/>
</dbReference>
<dbReference type="Pfam" id="PF00069">
    <property type="entry name" value="Pkinase"/>
    <property type="match status" value="1"/>
</dbReference>
<evidence type="ECO:0000313" key="3">
    <source>
        <dbReference type="Proteomes" id="UP001652700"/>
    </source>
</evidence>
<dbReference type="EnsemblMetazoa" id="XM_050660234.1">
    <property type="protein sequence ID" value="XP_050516191.1"/>
    <property type="gene ID" value="LOC126891056"/>
</dbReference>
<dbReference type="PROSITE" id="PS50011">
    <property type="entry name" value="PROTEIN_KINASE_DOM"/>
    <property type="match status" value="1"/>
</dbReference>
<dbReference type="InterPro" id="IPR011009">
    <property type="entry name" value="Kinase-like_dom_sf"/>
</dbReference>
<proteinExistence type="predicted"/>
<dbReference type="RefSeq" id="XP_050516191.1">
    <property type="nucleotide sequence ID" value="XM_050660234.1"/>
</dbReference>
<evidence type="ECO:0000259" key="1">
    <source>
        <dbReference type="PROSITE" id="PS50011"/>
    </source>
</evidence>